<feature type="region of interest" description="Disordered" evidence="1">
    <location>
        <begin position="1"/>
        <end position="129"/>
    </location>
</feature>
<dbReference type="Proteomes" id="UP001367508">
    <property type="component" value="Unassembled WGS sequence"/>
</dbReference>
<reference evidence="2 3" key="1">
    <citation type="submission" date="2024-01" db="EMBL/GenBank/DDBJ databases">
        <title>The genomes of 5 underutilized Papilionoideae crops provide insights into root nodulation and disease resistanc.</title>
        <authorList>
            <person name="Jiang F."/>
        </authorList>
    </citation>
    <scope>NUCLEOTIDE SEQUENCE [LARGE SCALE GENOMIC DNA]</scope>
    <source>
        <strain evidence="2">LVBAO_FW01</strain>
        <tissue evidence="2">Leaves</tissue>
    </source>
</reference>
<gene>
    <name evidence="2" type="ORF">VNO77_43992</name>
</gene>
<evidence type="ECO:0000313" key="2">
    <source>
        <dbReference type="EMBL" id="KAK7306073.1"/>
    </source>
</evidence>
<evidence type="ECO:0000256" key="1">
    <source>
        <dbReference type="SAM" id="MobiDB-lite"/>
    </source>
</evidence>
<name>A0AAN9JXG2_CANGL</name>
<accession>A0AAN9JXG2</accession>
<organism evidence="2 3">
    <name type="scientific">Canavalia gladiata</name>
    <name type="common">Sword bean</name>
    <name type="synonym">Dolichos gladiatus</name>
    <dbReference type="NCBI Taxonomy" id="3824"/>
    <lineage>
        <taxon>Eukaryota</taxon>
        <taxon>Viridiplantae</taxon>
        <taxon>Streptophyta</taxon>
        <taxon>Embryophyta</taxon>
        <taxon>Tracheophyta</taxon>
        <taxon>Spermatophyta</taxon>
        <taxon>Magnoliopsida</taxon>
        <taxon>eudicotyledons</taxon>
        <taxon>Gunneridae</taxon>
        <taxon>Pentapetalae</taxon>
        <taxon>rosids</taxon>
        <taxon>fabids</taxon>
        <taxon>Fabales</taxon>
        <taxon>Fabaceae</taxon>
        <taxon>Papilionoideae</taxon>
        <taxon>50 kb inversion clade</taxon>
        <taxon>NPAAA clade</taxon>
        <taxon>indigoferoid/millettioid clade</taxon>
        <taxon>Phaseoleae</taxon>
        <taxon>Canavalia</taxon>
    </lineage>
</organism>
<sequence length="241" mass="26102">MCTGRYTVPPKHAYTKKPNGSIETGVGTAKSNSDSWRDVSLSHGGPAHGPQIPGHGFEPPGDPFPLFKSNSPHVPKPPMELRATAKAFKPSSLQWSREPRAPHVPKPREPPEPPKPYGFNRDLEKVSGQDGDCGKYRGWMAIMGSVRAGWQLWRVSTLAERAVLYLPLHDGATRVSFIHVQGMIFSLVLDVTAMHRKPVRGCRPLLISSLGSADSLDLGCHDPSSARIVRSAASSGEANSS</sequence>
<feature type="compositionally biased region" description="Basic and acidic residues" evidence="1">
    <location>
        <begin position="97"/>
        <end position="112"/>
    </location>
</feature>
<comment type="caution">
    <text evidence="2">The sequence shown here is derived from an EMBL/GenBank/DDBJ whole genome shotgun (WGS) entry which is preliminary data.</text>
</comment>
<evidence type="ECO:0000313" key="3">
    <source>
        <dbReference type="Proteomes" id="UP001367508"/>
    </source>
</evidence>
<proteinExistence type="predicted"/>
<dbReference type="AlphaFoldDB" id="A0AAN9JXG2"/>
<protein>
    <submittedName>
        <fullName evidence="2">Uncharacterized protein</fullName>
    </submittedName>
</protein>
<keyword evidence="3" id="KW-1185">Reference proteome</keyword>
<dbReference type="EMBL" id="JAYMYQ010000011">
    <property type="protein sequence ID" value="KAK7306073.1"/>
    <property type="molecule type" value="Genomic_DNA"/>
</dbReference>